<dbReference type="PATRIC" id="fig|243230.17.peg.423"/>
<evidence type="ECO:0000259" key="4">
    <source>
        <dbReference type="PROSITE" id="PS51462"/>
    </source>
</evidence>
<dbReference type="Proteomes" id="UP000002524">
    <property type="component" value="Chromosome 1"/>
</dbReference>
<evidence type="ECO:0000256" key="1">
    <source>
        <dbReference type="ARBA" id="ARBA00001946"/>
    </source>
</evidence>
<sequence length="192" mass="20366">MCSQPLPKQGTPGDASGSITACSEAGRVPDLPTLLLGASLPAMTLLVWVVLRGASGRVLLARRQGTAYANGLWGLPGGRVESGETLQDAARREVREEIGVEVTGLGVFGVSRFEAQGQPGVAFLFLAEQWQGEPTPLDLTSEVGWFTLDSLPPDALPWLAPVLDLHLRRGVRVSEQHTGTVTALPDAPLRQP</sequence>
<comment type="cofactor">
    <cofactor evidence="1">
        <name>Mg(2+)</name>
        <dbReference type="ChEBI" id="CHEBI:18420"/>
    </cofactor>
</comment>
<dbReference type="KEGG" id="dra:DR_0261"/>
<dbReference type="HOGENOM" id="CLU_037162_9_3_0"/>
<dbReference type="eggNOG" id="COG1051">
    <property type="taxonomic scope" value="Bacteria"/>
</dbReference>
<dbReference type="EnsemblBacteria" id="AAF09846">
    <property type="protein sequence ID" value="AAF09846"/>
    <property type="gene ID" value="DR_0261"/>
</dbReference>
<dbReference type="AlphaFoldDB" id="Q9RXP8"/>
<dbReference type="OrthoDB" id="9810648at2"/>
<dbReference type="EMBL" id="AE000513">
    <property type="protein sequence ID" value="AAF09846.1"/>
    <property type="molecule type" value="Genomic_DNA"/>
</dbReference>
<dbReference type="PaxDb" id="243230-DR_0261"/>
<dbReference type="Pfam" id="PF00293">
    <property type="entry name" value="NUDIX"/>
    <property type="match status" value="1"/>
</dbReference>
<reference evidence="5 6" key="1">
    <citation type="journal article" date="1999" name="Science">
        <title>Genome sequence of the radioresistant bacterium Deinococcus radiodurans R1.</title>
        <authorList>
            <person name="White O."/>
            <person name="Eisen J.A."/>
            <person name="Heidelberg J.F."/>
            <person name="Hickey E.K."/>
            <person name="Peterson J.D."/>
            <person name="Dodson R.J."/>
            <person name="Haft D.H."/>
            <person name="Gwinn M.L."/>
            <person name="Nelson W.C."/>
            <person name="Richardson D.L."/>
            <person name="Moffat K.S."/>
            <person name="Qin H."/>
            <person name="Jiang L."/>
            <person name="Pamphile W."/>
            <person name="Crosby M."/>
            <person name="Shen M."/>
            <person name="Vamathevan J.J."/>
            <person name="Lam P."/>
            <person name="McDonald L."/>
            <person name="Utterback T."/>
            <person name="Zalewski C."/>
            <person name="Makarova K.S."/>
            <person name="Aravind L."/>
            <person name="Daly M.J."/>
            <person name="Minton K.W."/>
            <person name="Fleischmann R.D."/>
            <person name="Ketchum K.A."/>
            <person name="Nelson K.E."/>
            <person name="Salzberg S."/>
            <person name="Smith H.O."/>
            <person name="Venter J.C."/>
            <person name="Fraser C.M."/>
        </authorList>
    </citation>
    <scope>NUCLEOTIDE SEQUENCE [LARGE SCALE GENOMIC DNA]</scope>
    <source>
        <strain evidence="6">ATCC 13939 / DSM 20539 / JCM 16871 / LMG 4051 / NBRC 15346 / NCIMB 9279 / R1 / VKM B-1422</strain>
    </source>
</reference>
<dbReference type="PANTHER" id="PTHR43046">
    <property type="entry name" value="GDP-MANNOSE MANNOSYL HYDROLASE"/>
    <property type="match status" value="1"/>
</dbReference>
<dbReference type="PRINTS" id="PR00502">
    <property type="entry name" value="NUDIXFAMILY"/>
</dbReference>
<dbReference type="PROSITE" id="PS51462">
    <property type="entry name" value="NUDIX"/>
    <property type="match status" value="1"/>
</dbReference>
<comment type="similarity">
    <text evidence="3">Belongs to the Nudix hydrolase family.</text>
</comment>
<dbReference type="GO" id="GO:0016787">
    <property type="term" value="F:hydrolase activity"/>
    <property type="evidence" value="ECO:0007669"/>
    <property type="project" value="UniProtKB-KW"/>
</dbReference>
<dbReference type="SMR" id="Q9RXP8"/>
<dbReference type="Gene3D" id="3.90.79.10">
    <property type="entry name" value="Nucleoside Triphosphate Pyrophosphohydrolase"/>
    <property type="match status" value="1"/>
</dbReference>
<dbReference type="STRING" id="243230.DR_0261"/>
<keyword evidence="2 3" id="KW-0378">Hydrolase</keyword>
<dbReference type="FunCoup" id="Q9RXP8">
    <property type="interactions" value="122"/>
</dbReference>
<feature type="domain" description="Nudix hydrolase" evidence="4">
    <location>
        <begin position="40"/>
        <end position="167"/>
    </location>
</feature>
<name>Q9RXP8_DEIRA</name>
<gene>
    <name evidence="5" type="ordered locus">DR_0261</name>
</gene>
<protein>
    <submittedName>
        <fullName evidence="5">MutT/nudix family protein</fullName>
    </submittedName>
</protein>
<dbReference type="InterPro" id="IPR020476">
    <property type="entry name" value="Nudix_hydrolase"/>
</dbReference>
<dbReference type="PIR" id="E75541">
    <property type="entry name" value="E75541"/>
</dbReference>
<dbReference type="PROSITE" id="PS00893">
    <property type="entry name" value="NUDIX_BOX"/>
    <property type="match status" value="1"/>
</dbReference>
<dbReference type="PANTHER" id="PTHR43046:SF16">
    <property type="entry name" value="ADP-RIBOSE PYROPHOSPHATASE YJHB-RELATED"/>
    <property type="match status" value="1"/>
</dbReference>
<dbReference type="InterPro" id="IPR020084">
    <property type="entry name" value="NUDIX_hydrolase_CS"/>
</dbReference>
<keyword evidence="6" id="KW-1185">Reference proteome</keyword>
<evidence type="ECO:0000313" key="5">
    <source>
        <dbReference type="EMBL" id="AAF09846.1"/>
    </source>
</evidence>
<dbReference type="InterPro" id="IPR000086">
    <property type="entry name" value="NUDIX_hydrolase_dom"/>
</dbReference>
<evidence type="ECO:0000313" key="6">
    <source>
        <dbReference type="Proteomes" id="UP000002524"/>
    </source>
</evidence>
<evidence type="ECO:0000256" key="2">
    <source>
        <dbReference type="ARBA" id="ARBA00022801"/>
    </source>
</evidence>
<dbReference type="InParanoid" id="Q9RXP8"/>
<dbReference type="SUPFAM" id="SSF55811">
    <property type="entry name" value="Nudix"/>
    <property type="match status" value="1"/>
</dbReference>
<proteinExistence type="inferred from homology"/>
<accession>Q9RXP8</accession>
<dbReference type="InterPro" id="IPR015797">
    <property type="entry name" value="NUDIX_hydrolase-like_dom_sf"/>
</dbReference>
<evidence type="ECO:0000256" key="3">
    <source>
        <dbReference type="RuleBase" id="RU003476"/>
    </source>
</evidence>
<organism evidence="5 6">
    <name type="scientific">Deinococcus radiodurans (strain ATCC 13939 / DSM 20539 / JCM 16871 / CCUG 27074 / LMG 4051 / NBRC 15346 / NCIMB 9279 / VKM B-1422 / R1)</name>
    <dbReference type="NCBI Taxonomy" id="243230"/>
    <lineage>
        <taxon>Bacteria</taxon>
        <taxon>Thermotogati</taxon>
        <taxon>Deinococcota</taxon>
        <taxon>Deinococci</taxon>
        <taxon>Deinococcales</taxon>
        <taxon>Deinococcaceae</taxon>
        <taxon>Deinococcus</taxon>
    </lineage>
</organism>